<dbReference type="InterPro" id="IPR045851">
    <property type="entry name" value="AMP-bd_C_sf"/>
</dbReference>
<dbReference type="SUPFAM" id="SSF56801">
    <property type="entry name" value="Acetyl-CoA synthetase-like"/>
    <property type="match status" value="1"/>
</dbReference>
<dbReference type="CDD" id="cd17630">
    <property type="entry name" value="OSB_MenE-like"/>
    <property type="match status" value="1"/>
</dbReference>
<evidence type="ECO:0000256" key="3">
    <source>
        <dbReference type="ARBA" id="ARBA00022598"/>
    </source>
</evidence>
<dbReference type="GO" id="GO:0031956">
    <property type="term" value="F:medium-chain fatty acid-CoA ligase activity"/>
    <property type="evidence" value="ECO:0007669"/>
    <property type="project" value="TreeGrafter"/>
</dbReference>
<dbReference type="GO" id="GO:0009234">
    <property type="term" value="P:menaquinone biosynthetic process"/>
    <property type="evidence" value="ECO:0007669"/>
    <property type="project" value="UniProtKB-KW"/>
</dbReference>
<dbReference type="InterPro" id="IPR010192">
    <property type="entry name" value="MenE"/>
</dbReference>
<dbReference type="InterPro" id="IPR000873">
    <property type="entry name" value="AMP-dep_synth/lig_dom"/>
</dbReference>
<protein>
    <submittedName>
        <fullName evidence="7">O-succinylbenzoate--CoA ligase</fullName>
        <ecNumber evidence="7">6.2.1.26</ecNumber>
    </submittedName>
</protein>
<dbReference type="Proteomes" id="UP000257039">
    <property type="component" value="Unassembled WGS sequence"/>
</dbReference>
<comment type="similarity">
    <text evidence="1">Belongs to the ATP-dependent AMP-binding enzyme family.</text>
</comment>
<dbReference type="InterPro" id="IPR020845">
    <property type="entry name" value="AMP-binding_CS"/>
</dbReference>
<dbReference type="InterPro" id="IPR042099">
    <property type="entry name" value="ANL_N_sf"/>
</dbReference>
<evidence type="ECO:0000256" key="2">
    <source>
        <dbReference type="ARBA" id="ARBA00022428"/>
    </source>
</evidence>
<gene>
    <name evidence="7" type="primary">menE</name>
    <name evidence="7" type="ORF">B9G39_15575</name>
</gene>
<dbReference type="Gene3D" id="3.40.50.12780">
    <property type="entry name" value="N-terminal domain of ligase-like"/>
    <property type="match status" value="1"/>
</dbReference>
<keyword evidence="5" id="KW-0067">ATP-binding</keyword>
<dbReference type="PROSITE" id="PS00455">
    <property type="entry name" value="AMP_BINDING"/>
    <property type="match status" value="1"/>
</dbReference>
<evidence type="ECO:0000256" key="1">
    <source>
        <dbReference type="ARBA" id="ARBA00006432"/>
    </source>
</evidence>
<accession>A0A4P9VMU2</accession>
<evidence type="ECO:0000259" key="6">
    <source>
        <dbReference type="Pfam" id="PF00501"/>
    </source>
</evidence>
<keyword evidence="3 7" id="KW-0436">Ligase</keyword>
<dbReference type="GO" id="GO:0008756">
    <property type="term" value="F:o-succinylbenzoate-CoA ligase activity"/>
    <property type="evidence" value="ECO:0007669"/>
    <property type="project" value="UniProtKB-EC"/>
</dbReference>
<dbReference type="NCBIfam" id="TIGR01923">
    <property type="entry name" value="menE"/>
    <property type="match status" value="1"/>
</dbReference>
<dbReference type="GO" id="GO:0005524">
    <property type="term" value="F:ATP binding"/>
    <property type="evidence" value="ECO:0007669"/>
    <property type="project" value="UniProtKB-KW"/>
</dbReference>
<dbReference type="PANTHER" id="PTHR43201">
    <property type="entry name" value="ACYL-COA SYNTHETASE"/>
    <property type="match status" value="1"/>
</dbReference>
<keyword evidence="8" id="KW-1185">Reference proteome</keyword>
<dbReference type="AlphaFoldDB" id="A0A4P9VMU2"/>
<organism evidence="7 8">
    <name type="scientific">Zooshikella ganghwensis</name>
    <dbReference type="NCBI Taxonomy" id="202772"/>
    <lineage>
        <taxon>Bacteria</taxon>
        <taxon>Pseudomonadati</taxon>
        <taxon>Pseudomonadota</taxon>
        <taxon>Gammaproteobacteria</taxon>
        <taxon>Oceanospirillales</taxon>
        <taxon>Zooshikellaceae</taxon>
        <taxon>Zooshikella</taxon>
    </lineage>
</organism>
<evidence type="ECO:0000313" key="8">
    <source>
        <dbReference type="Proteomes" id="UP000257039"/>
    </source>
</evidence>
<evidence type="ECO:0000256" key="5">
    <source>
        <dbReference type="ARBA" id="ARBA00022840"/>
    </source>
</evidence>
<dbReference type="Pfam" id="PF00501">
    <property type="entry name" value="AMP-binding"/>
    <property type="match status" value="1"/>
</dbReference>
<dbReference type="Gene3D" id="3.30.300.30">
    <property type="match status" value="1"/>
</dbReference>
<keyword evidence="4" id="KW-0547">Nucleotide-binding</keyword>
<evidence type="ECO:0000256" key="4">
    <source>
        <dbReference type="ARBA" id="ARBA00022741"/>
    </source>
</evidence>
<dbReference type="EMBL" id="NDXW01000001">
    <property type="protein sequence ID" value="RDH44738.1"/>
    <property type="molecule type" value="Genomic_DNA"/>
</dbReference>
<reference evidence="7 8" key="1">
    <citation type="submission" date="2017-04" db="EMBL/GenBank/DDBJ databases">
        <title>Draft genome sequence of Zooshikella ganghwensis VG4 isolated from Red Sea sediments.</title>
        <authorList>
            <person name="Rehman Z."/>
            <person name="Alam I."/>
            <person name="Kamau A."/>
            <person name="Bajic V."/>
            <person name="Leiknes T."/>
        </authorList>
    </citation>
    <scope>NUCLEOTIDE SEQUENCE [LARGE SCALE GENOMIC DNA]</scope>
    <source>
        <strain evidence="7 8">VG4</strain>
    </source>
</reference>
<dbReference type="EC" id="6.2.1.26" evidence="7"/>
<comment type="caution">
    <text evidence="7">The sequence shown here is derived from an EMBL/GenBank/DDBJ whole genome shotgun (WGS) entry which is preliminary data.</text>
</comment>
<evidence type="ECO:0000313" key="7">
    <source>
        <dbReference type="EMBL" id="RDH44738.1"/>
    </source>
</evidence>
<sequence>MDSVASERDMFFCPVRAQAIHHPDRAAVYLQHEAVLSYSAFDHIVSAVQRQLVQQVAPGDQVVIQLGNSLQQVILLLALWRCRAVVIPLNPAISAGATTHLAGKVDACFAFPESTADALQVPLLKVTFPDHSAEWQREESQNLPIALGKENQPVTLLFTSGSTGEPKVVAHSLRNYWASALGTLAELPLQASDCWLLSLPLYHVGGLATLWRVWLAGAALAIATDKAHQLAVYLQMPITHSSLVATQLQRLLTQGLSSDSGQLKTIILGGGPVPDSLLAALPASIQSWMSYGLTEMTAMVTLGRWQGDSQQAGKCLPHRQIRLHNNGEIWVRGETLCLGYWQQGKIKSVTNKDGWFATRDIGQWHPVERSLRPKQLKVLGRLDAQFISGGENIQPEAIESILYQQPGVQRAWVCAIADDEFGQRPAAVVEVSAACHWQPTLWQRAITDQLPSFWVPDYWLEWPEDLQAEGLKVSRHQLQKWAELQLELIAKC</sequence>
<name>A0A4P9VMU2_9GAMM</name>
<proteinExistence type="inferred from homology"/>
<dbReference type="PANTHER" id="PTHR43201:SF8">
    <property type="entry name" value="ACYL-COA SYNTHETASE FAMILY MEMBER 3"/>
    <property type="match status" value="1"/>
</dbReference>
<keyword evidence="2" id="KW-0474">Menaquinone biosynthesis</keyword>
<dbReference type="RefSeq" id="WP_094787830.1">
    <property type="nucleotide sequence ID" value="NZ_NDXW01000001.1"/>
</dbReference>
<feature type="domain" description="AMP-dependent synthetase/ligase" evidence="6">
    <location>
        <begin position="16"/>
        <end position="341"/>
    </location>
</feature>
<dbReference type="GO" id="GO:0006631">
    <property type="term" value="P:fatty acid metabolic process"/>
    <property type="evidence" value="ECO:0007669"/>
    <property type="project" value="TreeGrafter"/>
</dbReference>